<evidence type="ECO:0000256" key="1">
    <source>
        <dbReference type="SAM" id="MobiDB-lite"/>
    </source>
</evidence>
<organism evidence="2">
    <name type="scientific">marine sediment metagenome</name>
    <dbReference type="NCBI Taxonomy" id="412755"/>
    <lineage>
        <taxon>unclassified sequences</taxon>
        <taxon>metagenomes</taxon>
        <taxon>ecological metagenomes</taxon>
    </lineage>
</organism>
<name>X0Z6F0_9ZZZZ</name>
<dbReference type="EMBL" id="BART01005774">
    <property type="protein sequence ID" value="GAG53962.1"/>
    <property type="molecule type" value="Genomic_DNA"/>
</dbReference>
<dbReference type="Gene3D" id="2.60.120.260">
    <property type="entry name" value="Galactose-binding domain-like"/>
    <property type="match status" value="1"/>
</dbReference>
<feature type="region of interest" description="Disordered" evidence="1">
    <location>
        <begin position="298"/>
        <end position="320"/>
    </location>
</feature>
<gene>
    <name evidence="2" type="ORF">S01H4_13086</name>
</gene>
<evidence type="ECO:0000313" key="2">
    <source>
        <dbReference type="EMBL" id="GAG53962.1"/>
    </source>
</evidence>
<sequence length="320" mass="35027">MKLEEGQIVRKDGRVYVGYRLPNGKIVLALDPDSYQDIVDMPDPIVIGFGVGIFNYTTDTLWFTVEGSGGGWSWAGATQLGSIASGDNLMFRVGSIATRVKPASATTDDVTLMFTAYSDAYVTEIGTYPVIVSYHWIDSAAMTLLSLDDFETGTLEGWTQSGWTGIAIATDYALSHGKSAKAEKYVLNDSGTWTGSIRKTFAVPAATEAYLIANVKYVGYIKQTQTFPARVQAREMRISKAGSIIVRTGTSPYLLNQPSTVTDRQTNWLRMVAPIDVDETAQYRLETPYYLYSSTSNLPSSLQGKSSEPCPTTSLERSSR</sequence>
<accession>X0Z6F0</accession>
<comment type="caution">
    <text evidence="2">The sequence shown here is derived from an EMBL/GenBank/DDBJ whole genome shotgun (WGS) entry which is preliminary data.</text>
</comment>
<reference evidence="2" key="1">
    <citation type="journal article" date="2014" name="Front. Microbiol.">
        <title>High frequency of phylogenetically diverse reductive dehalogenase-homologous genes in deep subseafloor sedimentary metagenomes.</title>
        <authorList>
            <person name="Kawai M."/>
            <person name="Futagami T."/>
            <person name="Toyoda A."/>
            <person name="Takaki Y."/>
            <person name="Nishi S."/>
            <person name="Hori S."/>
            <person name="Arai W."/>
            <person name="Tsubouchi T."/>
            <person name="Morono Y."/>
            <person name="Uchiyama I."/>
            <person name="Ito T."/>
            <person name="Fujiyama A."/>
            <person name="Inagaki F."/>
            <person name="Takami H."/>
        </authorList>
    </citation>
    <scope>NUCLEOTIDE SEQUENCE</scope>
    <source>
        <strain evidence="2">Expedition CK06-06</strain>
    </source>
</reference>
<protein>
    <submittedName>
        <fullName evidence="2">Uncharacterized protein</fullName>
    </submittedName>
</protein>
<proteinExistence type="predicted"/>
<dbReference type="AlphaFoldDB" id="X0Z6F0"/>